<accession>A0A3D8J2X0</accession>
<dbReference type="InterPro" id="IPR027417">
    <property type="entry name" value="P-loop_NTPase"/>
</dbReference>
<dbReference type="AlphaFoldDB" id="A0A3D8J2X0"/>
<keyword evidence="6" id="KW-1185">Reference proteome</keyword>
<evidence type="ECO:0000313" key="5">
    <source>
        <dbReference type="EMBL" id="RDU71600.1"/>
    </source>
</evidence>
<protein>
    <submittedName>
        <fullName evidence="5">ABC transporter ATP-binding protein</fullName>
    </submittedName>
</protein>
<feature type="domain" description="ABC transporter" evidence="4">
    <location>
        <begin position="6"/>
        <end position="243"/>
    </location>
</feature>
<evidence type="ECO:0000256" key="1">
    <source>
        <dbReference type="ARBA" id="ARBA00022448"/>
    </source>
</evidence>
<comment type="caution">
    <text evidence="5">The sequence shown here is derived from an EMBL/GenBank/DDBJ whole genome shotgun (WGS) entry which is preliminary data.</text>
</comment>
<dbReference type="PANTHER" id="PTHR43023:SF3">
    <property type="entry name" value="PROTEIN TRIGALACTOSYLDIACYLGLYCEROL 3, CHLOROPLASTIC"/>
    <property type="match status" value="1"/>
</dbReference>
<keyword evidence="1" id="KW-0813">Transport</keyword>
<dbReference type="PROSITE" id="PS00211">
    <property type="entry name" value="ABC_TRANSPORTER_1"/>
    <property type="match status" value="1"/>
</dbReference>
<gene>
    <name evidence="5" type="ORF">CQA57_07645</name>
</gene>
<name>A0A3D8J2X0_9HELI</name>
<dbReference type="EMBL" id="NXLX01000027">
    <property type="protein sequence ID" value="RDU71600.1"/>
    <property type="molecule type" value="Genomic_DNA"/>
</dbReference>
<sequence>MKEKIIEVKNLVSAYGNTIIHKSISFEVFRGENFAILGGSGSGKSTLLSNMIMLNKPVSGEIKIFGEDICKLTLLERNRILNRCGVLFQFGALFSSLNVLENVGIMLEEYSNYPKSVITEISKMWLDRVGLDKRAFELYPYELSGGMKKRVGLARAMILNPEILFLDEPTSGLDPLSAGKFDDLILELKETNPFSVVIVTHDLDTIKDMVDRFILLRNGEIEFKGTLKEFSSYAKTNGISKDNLFNSTRGERFWKDA</sequence>
<dbReference type="SMART" id="SM00382">
    <property type="entry name" value="AAA"/>
    <property type="match status" value="1"/>
</dbReference>
<evidence type="ECO:0000256" key="3">
    <source>
        <dbReference type="ARBA" id="ARBA00022840"/>
    </source>
</evidence>
<dbReference type="SUPFAM" id="SSF52540">
    <property type="entry name" value="P-loop containing nucleoside triphosphate hydrolases"/>
    <property type="match status" value="1"/>
</dbReference>
<dbReference type="RefSeq" id="WP_115579649.1">
    <property type="nucleotide sequence ID" value="NZ_NXLX01000027.1"/>
</dbReference>
<organism evidence="5 6">
    <name type="scientific">Helicobacter anseris</name>
    <dbReference type="NCBI Taxonomy" id="375926"/>
    <lineage>
        <taxon>Bacteria</taxon>
        <taxon>Pseudomonadati</taxon>
        <taxon>Campylobacterota</taxon>
        <taxon>Epsilonproteobacteria</taxon>
        <taxon>Campylobacterales</taxon>
        <taxon>Helicobacteraceae</taxon>
        <taxon>Helicobacter</taxon>
    </lineage>
</organism>
<dbReference type="GO" id="GO:0005524">
    <property type="term" value="F:ATP binding"/>
    <property type="evidence" value="ECO:0007669"/>
    <property type="project" value="UniProtKB-KW"/>
</dbReference>
<proteinExistence type="predicted"/>
<evidence type="ECO:0000256" key="2">
    <source>
        <dbReference type="ARBA" id="ARBA00022741"/>
    </source>
</evidence>
<dbReference type="InterPro" id="IPR003439">
    <property type="entry name" value="ABC_transporter-like_ATP-bd"/>
</dbReference>
<evidence type="ECO:0000313" key="6">
    <source>
        <dbReference type="Proteomes" id="UP000256695"/>
    </source>
</evidence>
<keyword evidence="2" id="KW-0547">Nucleotide-binding</keyword>
<dbReference type="Gene3D" id="3.40.50.300">
    <property type="entry name" value="P-loop containing nucleotide triphosphate hydrolases"/>
    <property type="match status" value="1"/>
</dbReference>
<dbReference type="Proteomes" id="UP000256695">
    <property type="component" value="Unassembled WGS sequence"/>
</dbReference>
<dbReference type="PANTHER" id="PTHR43023">
    <property type="entry name" value="PROTEIN TRIGALACTOSYLDIACYLGLYCEROL 3, CHLOROPLASTIC"/>
    <property type="match status" value="1"/>
</dbReference>
<keyword evidence="3 5" id="KW-0067">ATP-binding</keyword>
<reference evidence="5 6" key="1">
    <citation type="submission" date="2018-04" db="EMBL/GenBank/DDBJ databases">
        <title>Novel Campyloabacter and Helicobacter Species and Strains.</title>
        <authorList>
            <person name="Mannion A.J."/>
            <person name="Shen Z."/>
            <person name="Fox J.G."/>
        </authorList>
    </citation>
    <scope>NUCLEOTIDE SEQUENCE [LARGE SCALE GENOMIC DNA]</scope>
    <source>
        <strain evidence="5 6">MIT 04-9362</strain>
    </source>
</reference>
<dbReference type="GO" id="GO:0016887">
    <property type="term" value="F:ATP hydrolysis activity"/>
    <property type="evidence" value="ECO:0007669"/>
    <property type="project" value="InterPro"/>
</dbReference>
<dbReference type="PROSITE" id="PS50893">
    <property type="entry name" value="ABC_TRANSPORTER_2"/>
    <property type="match status" value="1"/>
</dbReference>
<dbReference type="InterPro" id="IPR017871">
    <property type="entry name" value="ABC_transporter-like_CS"/>
</dbReference>
<dbReference type="Pfam" id="PF00005">
    <property type="entry name" value="ABC_tran"/>
    <property type="match status" value="1"/>
</dbReference>
<dbReference type="OrthoDB" id="9809450at2"/>
<dbReference type="InterPro" id="IPR003593">
    <property type="entry name" value="AAA+_ATPase"/>
</dbReference>
<evidence type="ECO:0000259" key="4">
    <source>
        <dbReference type="PROSITE" id="PS50893"/>
    </source>
</evidence>